<evidence type="ECO:0000313" key="1">
    <source>
        <dbReference type="EMBL" id="KFF25803.1"/>
    </source>
</evidence>
<evidence type="ECO:0000313" key="2">
    <source>
        <dbReference type="Proteomes" id="UP000028719"/>
    </source>
</evidence>
<dbReference type="Proteomes" id="UP000028719">
    <property type="component" value="Unassembled WGS sequence"/>
</dbReference>
<comment type="caution">
    <text evidence="1">The sequence shown here is derived from an EMBL/GenBank/DDBJ whole genome shotgun (WGS) entry which is preliminary data.</text>
</comment>
<sequence length="61" mass="7016">MVQISVSFPGFKSLSEKKIAKKLSQMIMKPLTAKVVFGRFFDADRRGLPITILFLQDRRET</sequence>
<keyword evidence="2" id="KW-1185">Reference proteome</keyword>
<proteinExistence type="predicted"/>
<name>A0ABR4ULV5_9FLAO</name>
<accession>A0ABR4ULV5</accession>
<protein>
    <submittedName>
        <fullName evidence="1">Uncharacterized protein</fullName>
    </submittedName>
</protein>
<dbReference type="EMBL" id="JPRI01000004">
    <property type="protein sequence ID" value="KFF25803.1"/>
    <property type="molecule type" value="Genomic_DNA"/>
</dbReference>
<reference evidence="1 2" key="1">
    <citation type="submission" date="2014-07" db="EMBL/GenBank/DDBJ databases">
        <title>Genome of Chryseobacterium vrystaatense LMG 22846.</title>
        <authorList>
            <person name="Pipes S.E."/>
            <person name="Stropko S.J."/>
            <person name="Newman J.D."/>
        </authorList>
    </citation>
    <scope>NUCLEOTIDE SEQUENCE [LARGE SCALE GENOMIC DNA]</scope>
    <source>
        <strain evidence="1 2">LMG 22846</strain>
    </source>
</reference>
<organism evidence="1 2">
    <name type="scientific">Chryseobacterium vrystaatense</name>
    <dbReference type="NCBI Taxonomy" id="307480"/>
    <lineage>
        <taxon>Bacteria</taxon>
        <taxon>Pseudomonadati</taxon>
        <taxon>Bacteroidota</taxon>
        <taxon>Flavobacteriia</taxon>
        <taxon>Flavobacteriales</taxon>
        <taxon>Weeksellaceae</taxon>
        <taxon>Chryseobacterium group</taxon>
        <taxon>Chryseobacterium</taxon>
    </lineage>
</organism>
<gene>
    <name evidence="1" type="ORF">IW16_13070</name>
</gene>